<dbReference type="PROSITE" id="PS00028">
    <property type="entry name" value="ZINC_FINGER_C2H2_1"/>
    <property type="match status" value="1"/>
</dbReference>
<organism evidence="3 4">
    <name type="scientific">Colletotrichum nymphaeae SA-01</name>
    <dbReference type="NCBI Taxonomy" id="1460502"/>
    <lineage>
        <taxon>Eukaryota</taxon>
        <taxon>Fungi</taxon>
        <taxon>Dikarya</taxon>
        <taxon>Ascomycota</taxon>
        <taxon>Pezizomycotina</taxon>
        <taxon>Sordariomycetes</taxon>
        <taxon>Hypocreomycetidae</taxon>
        <taxon>Glomerellales</taxon>
        <taxon>Glomerellaceae</taxon>
        <taxon>Colletotrichum</taxon>
        <taxon>Colletotrichum acutatum species complex</taxon>
    </lineage>
</organism>
<dbReference type="AlphaFoldDB" id="A0A135U7F1"/>
<accession>A0A135U7F1</accession>
<dbReference type="InterPro" id="IPR013087">
    <property type="entry name" value="Znf_C2H2_type"/>
</dbReference>
<feature type="domain" description="C2H2-type" evidence="2">
    <location>
        <begin position="59"/>
        <end position="81"/>
    </location>
</feature>
<gene>
    <name evidence="3" type="ORF">CNYM01_00211</name>
</gene>
<protein>
    <recommendedName>
        <fullName evidence="2">C2H2-type domain-containing protein</fullName>
    </recommendedName>
</protein>
<name>A0A135U7F1_9PEZI</name>
<evidence type="ECO:0000313" key="3">
    <source>
        <dbReference type="EMBL" id="KXH56331.1"/>
    </source>
</evidence>
<dbReference type="EMBL" id="JEMN01000791">
    <property type="protein sequence ID" value="KXH56331.1"/>
    <property type="molecule type" value="Genomic_DNA"/>
</dbReference>
<dbReference type="Proteomes" id="UP000070054">
    <property type="component" value="Unassembled WGS sequence"/>
</dbReference>
<comment type="caution">
    <text evidence="3">The sequence shown here is derived from an EMBL/GenBank/DDBJ whole genome shotgun (WGS) entry which is preliminary data.</text>
</comment>
<reference evidence="3 4" key="1">
    <citation type="submission" date="2014-02" db="EMBL/GenBank/DDBJ databases">
        <title>The genome sequence of Colletotrichum nymphaeae SA-01.</title>
        <authorList>
            <person name="Baroncelli R."/>
            <person name="Thon M.R."/>
        </authorList>
    </citation>
    <scope>NUCLEOTIDE SEQUENCE [LARGE SCALE GENOMIC DNA]</scope>
    <source>
        <strain evidence="3 4">SA-01</strain>
    </source>
</reference>
<evidence type="ECO:0000256" key="1">
    <source>
        <dbReference type="SAM" id="MobiDB-lite"/>
    </source>
</evidence>
<feature type="compositionally biased region" description="Low complexity" evidence="1">
    <location>
        <begin position="132"/>
        <end position="155"/>
    </location>
</feature>
<feature type="region of interest" description="Disordered" evidence="1">
    <location>
        <begin position="132"/>
        <end position="156"/>
    </location>
</feature>
<keyword evidence="4" id="KW-1185">Reference proteome</keyword>
<sequence length="216" mass="24152">MPHAINGVYVLDGQYGDVFSVLNMGSPQGGPRSEQSGEDAWNEAVTTYTNGNSNGELMCYYGYCGQRFDNRDALLDHEPDHDYAHVRYACTCGRCTEAFLGDPRAWRECEERHKEQDISSRISWICSQNVSPESSASSSNSAGSAASSSSVGENPPETVYCNRPFKWGERKDFWEHVSEDHQLPPTVGQIGWIFNIWWFPRDFEGSGVGFVITASR</sequence>
<proteinExistence type="predicted"/>
<evidence type="ECO:0000259" key="2">
    <source>
        <dbReference type="PROSITE" id="PS00028"/>
    </source>
</evidence>
<evidence type="ECO:0000313" key="4">
    <source>
        <dbReference type="Proteomes" id="UP000070054"/>
    </source>
</evidence>